<evidence type="ECO:0000313" key="3">
    <source>
        <dbReference type="Proteomes" id="UP001201163"/>
    </source>
</evidence>
<comment type="caution">
    <text evidence="2">The sequence shown here is derived from an EMBL/GenBank/DDBJ whole genome shotgun (WGS) entry which is preliminary data.</text>
</comment>
<dbReference type="InterPro" id="IPR004480">
    <property type="entry name" value="Monothiol_GRX-rel"/>
</dbReference>
<dbReference type="SUPFAM" id="SSF52833">
    <property type="entry name" value="Thioredoxin-like"/>
    <property type="match status" value="1"/>
</dbReference>
<proteinExistence type="predicted"/>
<dbReference type="EMBL" id="JAKELL010000087">
    <property type="protein sequence ID" value="KAH8983506.1"/>
    <property type="molecule type" value="Genomic_DNA"/>
</dbReference>
<feature type="domain" description="Glutaredoxin" evidence="1">
    <location>
        <begin position="18"/>
        <end position="83"/>
    </location>
</feature>
<dbReference type="AlphaFoldDB" id="A0AAD4LA96"/>
<dbReference type="GO" id="GO:0051537">
    <property type="term" value="F:2 iron, 2 sulfur cluster binding"/>
    <property type="evidence" value="ECO:0007669"/>
    <property type="project" value="TreeGrafter"/>
</dbReference>
<gene>
    <name evidence="2" type="ORF">EDB92DRAFT_1803760</name>
</gene>
<dbReference type="PANTHER" id="PTHR10293:SF73">
    <property type="entry name" value="GLUTAREDOXIN-3"/>
    <property type="match status" value="1"/>
</dbReference>
<dbReference type="Pfam" id="PF00462">
    <property type="entry name" value="Glutaredoxin"/>
    <property type="match status" value="1"/>
</dbReference>
<evidence type="ECO:0000259" key="1">
    <source>
        <dbReference type="Pfam" id="PF00462"/>
    </source>
</evidence>
<dbReference type="GO" id="GO:0005829">
    <property type="term" value="C:cytosol"/>
    <property type="evidence" value="ECO:0007669"/>
    <property type="project" value="TreeGrafter"/>
</dbReference>
<reference evidence="2" key="1">
    <citation type="submission" date="2022-01" db="EMBL/GenBank/DDBJ databases">
        <title>Comparative genomics reveals a dynamic genome evolution in the ectomycorrhizal milk-cap (Lactarius) mushrooms.</title>
        <authorList>
            <consortium name="DOE Joint Genome Institute"/>
            <person name="Lebreton A."/>
            <person name="Tang N."/>
            <person name="Kuo A."/>
            <person name="LaButti K."/>
            <person name="Drula E."/>
            <person name="Barry K."/>
            <person name="Clum A."/>
            <person name="Lipzen A."/>
            <person name="Mousain D."/>
            <person name="Ng V."/>
            <person name="Wang R."/>
            <person name="Wang X."/>
            <person name="Dai Y."/>
            <person name="Henrissat B."/>
            <person name="Grigoriev I.V."/>
            <person name="Guerin-Laguette A."/>
            <person name="Yu F."/>
            <person name="Martin F.M."/>
        </authorList>
    </citation>
    <scope>NUCLEOTIDE SEQUENCE</scope>
    <source>
        <strain evidence="2">QP</strain>
    </source>
</reference>
<protein>
    <recommendedName>
        <fullName evidence="1">Glutaredoxin domain-containing protein</fullName>
    </recommendedName>
</protein>
<dbReference type="Proteomes" id="UP001201163">
    <property type="component" value="Unassembled WGS sequence"/>
</dbReference>
<dbReference type="InterPro" id="IPR036249">
    <property type="entry name" value="Thioredoxin-like_sf"/>
</dbReference>
<dbReference type="Gene3D" id="3.40.30.10">
    <property type="entry name" value="Glutaredoxin"/>
    <property type="match status" value="1"/>
</dbReference>
<dbReference type="GO" id="GO:0006879">
    <property type="term" value="P:intracellular iron ion homeostasis"/>
    <property type="evidence" value="ECO:0007669"/>
    <property type="project" value="TreeGrafter"/>
</dbReference>
<dbReference type="InterPro" id="IPR002109">
    <property type="entry name" value="Glutaredoxin"/>
</dbReference>
<evidence type="ECO:0000313" key="2">
    <source>
        <dbReference type="EMBL" id="KAH8983506.1"/>
    </source>
</evidence>
<dbReference type="PROSITE" id="PS51354">
    <property type="entry name" value="GLUTAREDOXIN_2"/>
    <property type="match status" value="1"/>
</dbReference>
<dbReference type="GO" id="GO:0005634">
    <property type="term" value="C:nucleus"/>
    <property type="evidence" value="ECO:0007669"/>
    <property type="project" value="TreeGrafter"/>
</dbReference>
<sequence>MPEEPDRRLRGSWSQSTVVFFMRGSPDVPRCSVSRKICELLRDEKIEFSHFKILAVESVQRGAAGPKLFDWTTPQLIVKGELVGCLKVV</sequence>
<name>A0AAD4LA96_9AGAM</name>
<accession>A0AAD4LA96</accession>
<dbReference type="PANTHER" id="PTHR10293">
    <property type="entry name" value="GLUTAREDOXIN FAMILY MEMBER"/>
    <property type="match status" value="1"/>
</dbReference>
<organism evidence="2 3">
    <name type="scientific">Lactarius akahatsu</name>
    <dbReference type="NCBI Taxonomy" id="416441"/>
    <lineage>
        <taxon>Eukaryota</taxon>
        <taxon>Fungi</taxon>
        <taxon>Dikarya</taxon>
        <taxon>Basidiomycota</taxon>
        <taxon>Agaricomycotina</taxon>
        <taxon>Agaricomycetes</taxon>
        <taxon>Russulales</taxon>
        <taxon>Russulaceae</taxon>
        <taxon>Lactarius</taxon>
    </lineage>
</organism>
<keyword evidence="3" id="KW-1185">Reference proteome</keyword>